<sequence>MFKYKILLKITSPTNQVPSDFSERKSEIEDAIDKFNRKNLGRKQLSVIELSDIIIIGLETNELVKNPTRELIHFPLT</sequence>
<name>A0A0A3I2G6_9BACL</name>
<organism evidence="1 2">
    <name type="scientific">Ureibacillus manganicus DSM 26584</name>
    <dbReference type="NCBI Taxonomy" id="1384049"/>
    <lineage>
        <taxon>Bacteria</taxon>
        <taxon>Bacillati</taxon>
        <taxon>Bacillota</taxon>
        <taxon>Bacilli</taxon>
        <taxon>Bacillales</taxon>
        <taxon>Caryophanaceae</taxon>
        <taxon>Ureibacillus</taxon>
    </lineage>
</organism>
<dbReference type="Proteomes" id="UP000030416">
    <property type="component" value="Unassembled WGS sequence"/>
</dbReference>
<keyword evidence="2" id="KW-1185">Reference proteome</keyword>
<reference evidence="1 2" key="1">
    <citation type="submission" date="2014-02" db="EMBL/GenBank/DDBJ databases">
        <title>Draft genome sequence of Lysinibacillus manganicus DSM 26584T.</title>
        <authorList>
            <person name="Zhang F."/>
            <person name="Wang G."/>
            <person name="Zhang L."/>
        </authorList>
    </citation>
    <scope>NUCLEOTIDE SEQUENCE [LARGE SCALE GENOMIC DNA]</scope>
    <source>
        <strain evidence="1 2">DSM 26584</strain>
    </source>
</reference>
<accession>A0A0A3I2G6</accession>
<dbReference type="AlphaFoldDB" id="A0A0A3I2G6"/>
<evidence type="ECO:0000313" key="1">
    <source>
        <dbReference type="EMBL" id="KGR79021.1"/>
    </source>
</evidence>
<evidence type="ECO:0000313" key="2">
    <source>
        <dbReference type="Proteomes" id="UP000030416"/>
    </source>
</evidence>
<gene>
    <name evidence="1" type="ORF">CD29_08390</name>
</gene>
<proteinExistence type="predicted"/>
<comment type="caution">
    <text evidence="1">The sequence shown here is derived from an EMBL/GenBank/DDBJ whole genome shotgun (WGS) entry which is preliminary data.</text>
</comment>
<protein>
    <submittedName>
        <fullName evidence="1">Uncharacterized protein</fullName>
    </submittedName>
</protein>
<dbReference type="EMBL" id="JPVN01000008">
    <property type="protein sequence ID" value="KGR79021.1"/>
    <property type="molecule type" value="Genomic_DNA"/>
</dbReference>